<organism evidence="2">
    <name type="scientific">Arundo donax</name>
    <name type="common">Giant reed</name>
    <name type="synonym">Donax arundinaceus</name>
    <dbReference type="NCBI Taxonomy" id="35708"/>
    <lineage>
        <taxon>Eukaryota</taxon>
        <taxon>Viridiplantae</taxon>
        <taxon>Streptophyta</taxon>
        <taxon>Embryophyta</taxon>
        <taxon>Tracheophyta</taxon>
        <taxon>Spermatophyta</taxon>
        <taxon>Magnoliopsida</taxon>
        <taxon>Liliopsida</taxon>
        <taxon>Poales</taxon>
        <taxon>Poaceae</taxon>
        <taxon>PACMAD clade</taxon>
        <taxon>Arundinoideae</taxon>
        <taxon>Arundineae</taxon>
        <taxon>Arundo</taxon>
    </lineage>
</organism>
<protein>
    <submittedName>
        <fullName evidence="2">Uncharacterized protein</fullName>
    </submittedName>
</protein>
<feature type="compositionally biased region" description="Basic and acidic residues" evidence="1">
    <location>
        <begin position="13"/>
        <end position="27"/>
    </location>
</feature>
<name>A0A0A9H6G2_ARUDO</name>
<reference evidence="2" key="1">
    <citation type="submission" date="2014-09" db="EMBL/GenBank/DDBJ databases">
        <authorList>
            <person name="Magalhaes I.L.F."/>
            <person name="Oliveira U."/>
            <person name="Santos F.R."/>
            <person name="Vidigal T.H.D.A."/>
            <person name="Brescovit A.D."/>
            <person name="Santos A.J."/>
        </authorList>
    </citation>
    <scope>NUCLEOTIDE SEQUENCE</scope>
    <source>
        <tissue evidence="2">Shoot tissue taken approximately 20 cm above the soil surface</tissue>
    </source>
</reference>
<dbReference type="EMBL" id="GBRH01169428">
    <property type="protein sequence ID" value="JAE28468.1"/>
    <property type="molecule type" value="Transcribed_RNA"/>
</dbReference>
<dbReference type="AlphaFoldDB" id="A0A0A9H6G2"/>
<sequence>MARGGGRGVGGEGDVRGSNGHDRHGIWEGRGLGAHGG</sequence>
<feature type="compositionally biased region" description="Gly residues" evidence="1">
    <location>
        <begin position="28"/>
        <end position="37"/>
    </location>
</feature>
<feature type="compositionally biased region" description="Gly residues" evidence="1">
    <location>
        <begin position="1"/>
        <end position="12"/>
    </location>
</feature>
<evidence type="ECO:0000313" key="2">
    <source>
        <dbReference type="EMBL" id="JAE28468.1"/>
    </source>
</evidence>
<feature type="region of interest" description="Disordered" evidence="1">
    <location>
        <begin position="1"/>
        <end position="37"/>
    </location>
</feature>
<reference evidence="2" key="2">
    <citation type="journal article" date="2015" name="Data Brief">
        <title>Shoot transcriptome of the giant reed, Arundo donax.</title>
        <authorList>
            <person name="Barrero R.A."/>
            <person name="Guerrero F.D."/>
            <person name="Moolhuijzen P."/>
            <person name="Goolsby J.A."/>
            <person name="Tidwell J."/>
            <person name="Bellgard S.E."/>
            <person name="Bellgard M.I."/>
        </authorList>
    </citation>
    <scope>NUCLEOTIDE SEQUENCE</scope>
    <source>
        <tissue evidence="2">Shoot tissue taken approximately 20 cm above the soil surface</tissue>
    </source>
</reference>
<evidence type="ECO:0000256" key="1">
    <source>
        <dbReference type="SAM" id="MobiDB-lite"/>
    </source>
</evidence>
<proteinExistence type="predicted"/>
<accession>A0A0A9H6G2</accession>